<feature type="active site" description="Charge relay system" evidence="7">
    <location>
        <position position="484"/>
    </location>
</feature>
<evidence type="ECO:0000256" key="2">
    <source>
        <dbReference type="ARBA" id="ARBA00022723"/>
    </source>
</evidence>
<evidence type="ECO:0000256" key="6">
    <source>
        <dbReference type="ARBA" id="ARBA00023145"/>
    </source>
</evidence>
<dbReference type="Proteomes" id="UP001061958">
    <property type="component" value="Unassembled WGS sequence"/>
</dbReference>
<evidence type="ECO:0000256" key="4">
    <source>
        <dbReference type="ARBA" id="ARBA00022825"/>
    </source>
</evidence>
<keyword evidence="4 7" id="KW-0720">Serine protease</keyword>
<feature type="binding site" evidence="7">
    <location>
        <position position="782"/>
    </location>
    <ligand>
        <name>Ca(2+)</name>
        <dbReference type="ChEBI" id="CHEBI:29108"/>
    </ligand>
</feature>
<dbReference type="EMBL" id="BQMJ01000080">
    <property type="protein sequence ID" value="GJQ16036.1"/>
    <property type="molecule type" value="Genomic_DNA"/>
</dbReference>
<keyword evidence="12" id="KW-1185">Reference proteome</keyword>
<dbReference type="Gene3D" id="3.40.50.200">
    <property type="entry name" value="Peptidase S8/S53 domain"/>
    <property type="match status" value="1"/>
</dbReference>
<gene>
    <name evidence="10" type="ORF">GpartN1_g7773.t1</name>
    <name evidence="11" type="ORF">GpartN1_g7827.t1</name>
</gene>
<proteinExistence type="predicted"/>
<evidence type="ECO:0000256" key="8">
    <source>
        <dbReference type="SAM" id="SignalP"/>
    </source>
</evidence>
<dbReference type="PANTHER" id="PTHR14218">
    <property type="entry name" value="PROTEASE S8 TRIPEPTIDYL PEPTIDASE I CLN2"/>
    <property type="match status" value="1"/>
</dbReference>
<dbReference type="GO" id="GO:0008240">
    <property type="term" value="F:tripeptidyl-peptidase activity"/>
    <property type="evidence" value="ECO:0007669"/>
    <property type="project" value="TreeGrafter"/>
</dbReference>
<dbReference type="InterPro" id="IPR030400">
    <property type="entry name" value="Sedolisin_dom"/>
</dbReference>
<dbReference type="OrthoDB" id="2919105at2759"/>
<dbReference type="EMBL" id="BQMJ01000079">
    <property type="protein sequence ID" value="GJQ15982.1"/>
    <property type="molecule type" value="Genomic_DNA"/>
</dbReference>
<feature type="binding site" evidence="7">
    <location>
        <position position="755"/>
    </location>
    <ligand>
        <name>Ca(2+)</name>
        <dbReference type="ChEBI" id="CHEBI:29108"/>
    </ligand>
</feature>
<feature type="signal peptide" evidence="8">
    <location>
        <begin position="1"/>
        <end position="21"/>
    </location>
</feature>
<evidence type="ECO:0000313" key="11">
    <source>
        <dbReference type="EMBL" id="GJQ16036.1"/>
    </source>
</evidence>
<evidence type="ECO:0000256" key="3">
    <source>
        <dbReference type="ARBA" id="ARBA00022801"/>
    </source>
</evidence>
<keyword evidence="8" id="KW-0732">Signal</keyword>
<evidence type="ECO:0000256" key="7">
    <source>
        <dbReference type="PROSITE-ProRule" id="PRU01032"/>
    </source>
</evidence>
<evidence type="ECO:0000256" key="5">
    <source>
        <dbReference type="ARBA" id="ARBA00022837"/>
    </source>
</evidence>
<keyword evidence="6" id="KW-0865">Zymogen</keyword>
<dbReference type="GO" id="GO:0004252">
    <property type="term" value="F:serine-type endopeptidase activity"/>
    <property type="evidence" value="ECO:0007669"/>
    <property type="project" value="UniProtKB-UniRule"/>
</dbReference>
<dbReference type="GO" id="GO:0046872">
    <property type="term" value="F:metal ion binding"/>
    <property type="evidence" value="ECO:0007669"/>
    <property type="project" value="UniProtKB-UniRule"/>
</dbReference>
<dbReference type="SUPFAM" id="SSF52743">
    <property type="entry name" value="Subtilisin-like"/>
    <property type="match status" value="1"/>
</dbReference>
<feature type="chain" id="PRO_5044698148" description="Peptidase S53 domain-containing protein" evidence="8">
    <location>
        <begin position="22"/>
        <end position="804"/>
    </location>
</feature>
<dbReference type="CDD" id="cd11377">
    <property type="entry name" value="Pro-peptidase_S53"/>
    <property type="match status" value="1"/>
</dbReference>
<feature type="binding site" evidence="7">
    <location>
        <position position="780"/>
    </location>
    <ligand>
        <name>Ca(2+)</name>
        <dbReference type="ChEBI" id="CHEBI:29108"/>
    </ligand>
</feature>
<evidence type="ECO:0000313" key="10">
    <source>
        <dbReference type="EMBL" id="GJQ15982.1"/>
    </source>
</evidence>
<keyword evidence="2 7" id="KW-0479">Metal-binding</keyword>
<dbReference type="PANTHER" id="PTHR14218:SF15">
    <property type="entry name" value="TRIPEPTIDYL-PEPTIDASE 1"/>
    <property type="match status" value="1"/>
</dbReference>
<dbReference type="GO" id="GO:0006508">
    <property type="term" value="P:proteolysis"/>
    <property type="evidence" value="ECO:0007669"/>
    <property type="project" value="UniProtKB-KW"/>
</dbReference>
<feature type="active site" description="Charge relay system" evidence="7">
    <location>
        <position position="710"/>
    </location>
</feature>
<comment type="caution">
    <text evidence="11">The sequence shown here is derived from an EMBL/GenBank/DDBJ whole genome shotgun (WGS) entry which is preliminary data.</text>
</comment>
<reference evidence="11" key="1">
    <citation type="journal article" date="2022" name="Proc. Natl. Acad. Sci. U.S.A.">
        <title>Life cycle and functional genomics of the unicellular red alga Galdieria for elucidating algal and plant evolution and industrial use.</title>
        <authorList>
            <person name="Hirooka S."/>
            <person name="Itabashi T."/>
            <person name="Ichinose T.M."/>
            <person name="Onuma R."/>
            <person name="Fujiwara T."/>
            <person name="Yamashita S."/>
            <person name="Jong L.W."/>
            <person name="Tomita R."/>
            <person name="Iwane A.H."/>
            <person name="Miyagishima S.Y."/>
        </authorList>
    </citation>
    <scope>NUCLEOTIDE SEQUENCE</scope>
    <source>
        <strain evidence="11">NBRC 102759</strain>
    </source>
</reference>
<comment type="cofactor">
    <cofactor evidence="7">
        <name>Ca(2+)</name>
        <dbReference type="ChEBI" id="CHEBI:29108"/>
    </cofactor>
    <text evidence="7">Binds 1 Ca(2+) ion per subunit.</text>
</comment>
<keyword evidence="1 7" id="KW-0645">Protease</keyword>
<dbReference type="PROSITE" id="PS51695">
    <property type="entry name" value="SEDOLISIN"/>
    <property type="match status" value="1"/>
</dbReference>
<feature type="active site" description="Charge relay system" evidence="7">
    <location>
        <position position="480"/>
    </location>
</feature>
<name>A0A9C7Q7X1_9RHOD</name>
<evidence type="ECO:0000313" key="12">
    <source>
        <dbReference type="Proteomes" id="UP001061958"/>
    </source>
</evidence>
<dbReference type="InterPro" id="IPR050819">
    <property type="entry name" value="Tripeptidyl-peptidase_I"/>
</dbReference>
<dbReference type="SMART" id="SM00944">
    <property type="entry name" value="Pro-kuma_activ"/>
    <property type="match status" value="1"/>
</dbReference>
<keyword evidence="3 7" id="KW-0378">Hydrolase</keyword>
<sequence>MRSTQLLRYILFVVLVVLVLGSHTEALTSTEMGNNENIPVLIQLEQRNIDELERILVSISHPVSPLYGKHLKAEDIAEIIAPSETEMNAIIKGLEDFGAKSIHIHRTRDYISCNLPQHAFDRLFQREEREEHVGTEKVRMAIHKPRSDSPCEIMTRYVRMAYNLQESSSDSRHTLLAALGARRRDEISKRLSSLAQDSFRKFETYRRRGPFVTENVLGGHNDLSPYLPPPIPLFNTLSTSDNGFYLLVVPVCADNQLSHYRDDSNHPFSCPNTDVSIEEVIIYADDVHNSSLSVKKSFQGKQLSKYSYSLKNWCEMVYNRDPVAFINYAGYCDKKTLDESPDIGVMVVPLPGTDGAFFDEYVPIQLYAATKFSHELKSAYVAASGSSSAPTAEPYTFMYGKADIPPVVRDSYDIPPYDKKLPIFHNNTIMAAIGCGLNYFFNPSELDYFLHTFGQESVHVKVIENPLFPVKNNPDDPGVEPSLDIEQQSSLAYMSEHFFMPSNTQHCSTYQENILYYVGINELSDDHLPLVISQSSAFVTPDNLLPLDFILATNVEFLKLAVRGVTYAVSAGDWGASGRYENGNFGCYPYMAPIYPASSPFVTSVGASQPLLQIENAEKKILTQVCSADQGGIITGGGGHSWVQEIPFYQKKAVADYQKQLYQVNTDNLFPPNGSYNPRGRGYPDVALFGWNTPVYTEQPPEWVGVGGTSISAPMFAAMVSMLNYERLSRGMPAMGFINPFLYYAAEVMPEAFLDITIGNNRCTEFGNPCCLLGFPALKGWDPASGLGSPLYEHLLKLALSVSS</sequence>
<organism evidence="11 12">
    <name type="scientific">Galdieria partita</name>
    <dbReference type="NCBI Taxonomy" id="83374"/>
    <lineage>
        <taxon>Eukaryota</taxon>
        <taxon>Rhodophyta</taxon>
        <taxon>Bangiophyceae</taxon>
        <taxon>Galdieriales</taxon>
        <taxon>Galdieriaceae</taxon>
        <taxon>Galdieria</taxon>
    </lineage>
</organism>
<dbReference type="InterPro" id="IPR015366">
    <property type="entry name" value="S53_propep"/>
</dbReference>
<keyword evidence="5 7" id="KW-0106">Calcium</keyword>
<feature type="domain" description="Peptidase S53" evidence="9">
    <location>
        <begin position="402"/>
        <end position="802"/>
    </location>
</feature>
<dbReference type="Pfam" id="PF09286">
    <property type="entry name" value="Pro-kuma_activ"/>
    <property type="match status" value="1"/>
</dbReference>
<accession>A0A9C7Q7X1</accession>
<dbReference type="InterPro" id="IPR036852">
    <property type="entry name" value="Peptidase_S8/S53_dom_sf"/>
</dbReference>
<reference evidence="11" key="2">
    <citation type="submission" date="2022-01" db="EMBL/GenBank/DDBJ databases">
        <authorList>
            <person name="Hirooka S."/>
            <person name="Miyagishima S.Y."/>
        </authorList>
    </citation>
    <scope>NUCLEOTIDE SEQUENCE</scope>
    <source>
        <strain evidence="11">NBRC 102759</strain>
    </source>
</reference>
<dbReference type="AlphaFoldDB" id="A0A9C7Q7X1"/>
<protein>
    <recommendedName>
        <fullName evidence="9">Peptidase S53 domain-containing protein</fullName>
    </recommendedName>
</protein>
<feature type="binding site" evidence="7">
    <location>
        <position position="756"/>
    </location>
    <ligand>
        <name>Ca(2+)</name>
        <dbReference type="ChEBI" id="CHEBI:29108"/>
    </ligand>
</feature>
<evidence type="ECO:0000256" key="1">
    <source>
        <dbReference type="ARBA" id="ARBA00022670"/>
    </source>
</evidence>
<evidence type="ECO:0000259" key="9">
    <source>
        <dbReference type="PROSITE" id="PS51695"/>
    </source>
</evidence>
<dbReference type="SUPFAM" id="SSF54897">
    <property type="entry name" value="Protease propeptides/inhibitors"/>
    <property type="match status" value="1"/>
</dbReference>
<dbReference type="CDD" id="cd04056">
    <property type="entry name" value="Peptidases_S53"/>
    <property type="match status" value="1"/>
</dbReference>